<keyword evidence="2" id="KW-1185">Reference proteome</keyword>
<organism evidence="1 2">
    <name type="scientific">Lacticaseibacillus hegangensis</name>
    <dbReference type="NCBI Taxonomy" id="2486010"/>
    <lineage>
        <taxon>Bacteria</taxon>
        <taxon>Bacillati</taxon>
        <taxon>Bacillota</taxon>
        <taxon>Bacilli</taxon>
        <taxon>Lactobacillales</taxon>
        <taxon>Lactobacillaceae</taxon>
        <taxon>Lacticaseibacillus</taxon>
    </lineage>
</organism>
<dbReference type="EMBL" id="JBHTOK010000071">
    <property type="protein sequence ID" value="MFD1441595.1"/>
    <property type="molecule type" value="Genomic_DNA"/>
</dbReference>
<name>A0ABW4CY95_9LACO</name>
<protein>
    <submittedName>
        <fullName evidence="1">Uncharacterized protein</fullName>
    </submittedName>
</protein>
<gene>
    <name evidence="1" type="ORF">ACFQ5K_09445</name>
</gene>
<evidence type="ECO:0000313" key="1">
    <source>
        <dbReference type="EMBL" id="MFD1441595.1"/>
    </source>
</evidence>
<evidence type="ECO:0000313" key="2">
    <source>
        <dbReference type="Proteomes" id="UP001597212"/>
    </source>
</evidence>
<sequence length="43" mass="4753">MVTVLVGAAALSVNGLWVYAMFDRAGRTCRHQETPNMMVAKKK</sequence>
<accession>A0ABW4CY95</accession>
<reference evidence="2" key="1">
    <citation type="journal article" date="2019" name="Int. J. Syst. Evol. Microbiol.">
        <title>The Global Catalogue of Microorganisms (GCM) 10K type strain sequencing project: providing services to taxonomists for standard genome sequencing and annotation.</title>
        <authorList>
            <consortium name="The Broad Institute Genomics Platform"/>
            <consortium name="The Broad Institute Genome Sequencing Center for Infectious Disease"/>
            <person name="Wu L."/>
            <person name="Ma J."/>
        </authorList>
    </citation>
    <scope>NUCLEOTIDE SEQUENCE [LARGE SCALE GENOMIC DNA]</scope>
    <source>
        <strain evidence="2">CCM 8912</strain>
    </source>
</reference>
<dbReference type="Proteomes" id="UP001597212">
    <property type="component" value="Unassembled WGS sequence"/>
</dbReference>
<proteinExistence type="predicted"/>
<dbReference type="RefSeq" id="WP_255533251.1">
    <property type="nucleotide sequence ID" value="NZ_JBHTOK010000071.1"/>
</dbReference>
<comment type="caution">
    <text evidence="1">The sequence shown here is derived from an EMBL/GenBank/DDBJ whole genome shotgun (WGS) entry which is preliminary data.</text>
</comment>